<proteinExistence type="predicted"/>
<dbReference type="Gene3D" id="3.10.450.50">
    <property type="match status" value="1"/>
</dbReference>
<organism evidence="1 2">
    <name type="scientific">Diplodia intermedia</name>
    <dbReference type="NCBI Taxonomy" id="856260"/>
    <lineage>
        <taxon>Eukaryota</taxon>
        <taxon>Fungi</taxon>
        <taxon>Dikarya</taxon>
        <taxon>Ascomycota</taxon>
        <taxon>Pezizomycotina</taxon>
        <taxon>Dothideomycetes</taxon>
        <taxon>Dothideomycetes incertae sedis</taxon>
        <taxon>Botryosphaeriales</taxon>
        <taxon>Botryosphaeriaceae</taxon>
        <taxon>Diplodia</taxon>
    </lineage>
</organism>
<keyword evidence="2" id="KW-1185">Reference proteome</keyword>
<dbReference type="PANTHER" id="PTHR38436:SF3">
    <property type="entry name" value="CARBOXYMETHYLENEBUTENOLIDASE-RELATED"/>
    <property type="match status" value="1"/>
</dbReference>
<dbReference type="InterPro" id="IPR009959">
    <property type="entry name" value="Cyclase_SnoaL-like"/>
</dbReference>
<dbReference type="InterPro" id="IPR032710">
    <property type="entry name" value="NTF2-like_dom_sf"/>
</dbReference>
<protein>
    <submittedName>
        <fullName evidence="1">Uncharacterized protein</fullName>
    </submittedName>
</protein>
<reference evidence="1 2" key="1">
    <citation type="journal article" date="2023" name="Plant Dis.">
        <title>First Report of Diplodia intermedia Causing Canker and Dieback Diseases on Apple Trees in Canada.</title>
        <authorList>
            <person name="Ellouze W."/>
            <person name="Ilyukhin E."/>
            <person name="Sulman M."/>
            <person name="Ali S."/>
        </authorList>
    </citation>
    <scope>NUCLEOTIDE SEQUENCE [LARGE SCALE GENOMIC DNA]</scope>
    <source>
        <strain evidence="1 2">M45-28</strain>
    </source>
</reference>
<dbReference type="PANTHER" id="PTHR38436">
    <property type="entry name" value="POLYKETIDE CYCLASE SNOAL-LIKE DOMAIN"/>
    <property type="match status" value="1"/>
</dbReference>
<sequence>MPPAVPLPSTPPRPIAPNIVLQPPLSRRGTGPGLVLVVGAHLPLGGGDATLDPPPLLKWAEEGFAVVQVMVRDAYVPLPTPAYKTLNAATNPRIAAIINYSATPVPAAATSIPTLWHAPDQTPAPTADTTTITHVYPAAPPNFTLPAHPSYRSGPAALAHTRSLAFIKPLVGGPSFDLEAIWNEHCAYEFGERAVDKTMATMVQEPYVNHIPTVTGGVGRERLTHFYRNHFVHSNPPDTSLELVSRTVGIDRVIDEFVFRCTHDRVVDWL</sequence>
<evidence type="ECO:0000313" key="2">
    <source>
        <dbReference type="Proteomes" id="UP001521184"/>
    </source>
</evidence>
<name>A0ABR3TKQ8_9PEZI</name>
<dbReference type="SUPFAM" id="SSF54427">
    <property type="entry name" value="NTF2-like"/>
    <property type="match status" value="1"/>
</dbReference>
<dbReference type="Proteomes" id="UP001521184">
    <property type="component" value="Unassembled WGS sequence"/>
</dbReference>
<gene>
    <name evidence="1" type="ORF">SLS58_007408</name>
</gene>
<accession>A0ABR3TKQ8</accession>
<evidence type="ECO:0000313" key="1">
    <source>
        <dbReference type="EMBL" id="KAL1639982.1"/>
    </source>
</evidence>
<dbReference type="EMBL" id="JAKEKT020000056">
    <property type="protein sequence ID" value="KAL1639982.1"/>
    <property type="molecule type" value="Genomic_DNA"/>
</dbReference>
<comment type="caution">
    <text evidence="1">The sequence shown here is derived from an EMBL/GenBank/DDBJ whole genome shotgun (WGS) entry which is preliminary data.</text>
</comment>